<dbReference type="InterPro" id="IPR057326">
    <property type="entry name" value="KR_dom"/>
</dbReference>
<dbReference type="GO" id="GO:0016616">
    <property type="term" value="F:oxidoreductase activity, acting on the CH-OH group of donors, NAD or NADP as acceptor"/>
    <property type="evidence" value="ECO:0007669"/>
    <property type="project" value="UniProtKB-ARBA"/>
</dbReference>
<organism evidence="5 6">
    <name type="scientific">Streptomyces albus</name>
    <dbReference type="NCBI Taxonomy" id="1888"/>
    <lineage>
        <taxon>Bacteria</taxon>
        <taxon>Bacillati</taxon>
        <taxon>Actinomycetota</taxon>
        <taxon>Actinomycetes</taxon>
        <taxon>Kitasatosporales</taxon>
        <taxon>Streptomycetaceae</taxon>
        <taxon>Streptomyces</taxon>
    </lineage>
</organism>
<dbReference type="InterPro" id="IPR036291">
    <property type="entry name" value="NAD(P)-bd_dom_sf"/>
</dbReference>
<dbReference type="PRINTS" id="PR00080">
    <property type="entry name" value="SDRFAMILY"/>
</dbReference>
<dbReference type="InterPro" id="IPR020904">
    <property type="entry name" value="Sc_DH/Rdtase_CS"/>
</dbReference>
<dbReference type="PANTHER" id="PTHR43115:SF4">
    <property type="entry name" value="DEHYDROGENASE_REDUCTASE SDR FAMILY MEMBER 11"/>
    <property type="match status" value="1"/>
</dbReference>
<name>A0A8H1QUP2_9ACTN</name>
<evidence type="ECO:0000313" key="5">
    <source>
        <dbReference type="EMBL" id="TGG86492.1"/>
    </source>
</evidence>
<dbReference type="FunFam" id="3.40.50.720:FF:000047">
    <property type="entry name" value="NADP-dependent L-serine/L-allo-threonine dehydrogenase"/>
    <property type="match status" value="1"/>
</dbReference>
<dbReference type="PRINTS" id="PR00081">
    <property type="entry name" value="GDHRDH"/>
</dbReference>
<dbReference type="EMBL" id="RCIY01000040">
    <property type="protein sequence ID" value="TGG86492.1"/>
    <property type="molecule type" value="Genomic_DNA"/>
</dbReference>
<dbReference type="PANTHER" id="PTHR43115">
    <property type="entry name" value="DEHYDROGENASE/REDUCTASE SDR FAMILY MEMBER 11"/>
    <property type="match status" value="1"/>
</dbReference>
<dbReference type="PROSITE" id="PS00061">
    <property type="entry name" value="ADH_SHORT"/>
    <property type="match status" value="1"/>
</dbReference>
<evidence type="ECO:0000313" key="6">
    <source>
        <dbReference type="Proteomes" id="UP000298111"/>
    </source>
</evidence>
<evidence type="ECO:0000256" key="1">
    <source>
        <dbReference type="ARBA" id="ARBA00006484"/>
    </source>
</evidence>
<dbReference type="RefSeq" id="WP_135566827.1">
    <property type="nucleotide sequence ID" value="NZ_BNEJ01000012.1"/>
</dbReference>
<dbReference type="SMART" id="SM00822">
    <property type="entry name" value="PKS_KR"/>
    <property type="match status" value="1"/>
</dbReference>
<dbReference type="GeneID" id="75179466"/>
<protein>
    <submittedName>
        <fullName evidence="5">SDR family oxidoreductase</fullName>
    </submittedName>
</protein>
<feature type="domain" description="Ketoreductase" evidence="4">
    <location>
        <begin position="17"/>
        <end position="198"/>
    </location>
</feature>
<dbReference type="AlphaFoldDB" id="A0A8H1QUP2"/>
<dbReference type="Pfam" id="PF00106">
    <property type="entry name" value="adh_short"/>
    <property type="match status" value="1"/>
</dbReference>
<sequence>MESAPRTDAAGAQACDKVVAVTGAGSGIGRATALALAERGAAVVLGARCGERVRGLAADIRARGGRAVGVPTDVRRREDPARLVETALDAFGRLDVLVNNACVGPLSPLAELRVEEWDEMIDVNLRGVLYGIAAALPVFRRQGAGHVVTVASTAAYRTVPRQSVYAATKTAVRTVCEGLRQEVGDLRVTVVSPGFVHTDFVHAVADPGFRAEMLARRDAMALDPVSIAEAIAYAIGQPEQVDVNEIVVRPVAQR</sequence>
<evidence type="ECO:0000256" key="2">
    <source>
        <dbReference type="ARBA" id="ARBA00023002"/>
    </source>
</evidence>
<evidence type="ECO:0000259" key="4">
    <source>
        <dbReference type="SMART" id="SM00822"/>
    </source>
</evidence>
<dbReference type="InterPro" id="IPR002347">
    <property type="entry name" value="SDR_fam"/>
</dbReference>
<dbReference type="CDD" id="cd05233">
    <property type="entry name" value="SDR_c"/>
    <property type="match status" value="1"/>
</dbReference>
<dbReference type="Gene3D" id="3.40.50.720">
    <property type="entry name" value="NAD(P)-binding Rossmann-like Domain"/>
    <property type="match status" value="1"/>
</dbReference>
<dbReference type="Proteomes" id="UP000298111">
    <property type="component" value="Unassembled WGS sequence"/>
</dbReference>
<comment type="similarity">
    <text evidence="1 3">Belongs to the short-chain dehydrogenases/reductases (SDR) family.</text>
</comment>
<dbReference type="SUPFAM" id="SSF51735">
    <property type="entry name" value="NAD(P)-binding Rossmann-fold domains"/>
    <property type="match status" value="1"/>
</dbReference>
<proteinExistence type="inferred from homology"/>
<gene>
    <name evidence="5" type="ORF">D8771_09150</name>
</gene>
<comment type="caution">
    <text evidence="5">The sequence shown here is derived from an EMBL/GenBank/DDBJ whole genome shotgun (WGS) entry which is preliminary data.</text>
</comment>
<reference evidence="5 6" key="1">
    <citation type="submission" date="2018-10" db="EMBL/GenBank/DDBJ databases">
        <title>Isolation of pseudouridimycin from Streptomyces albus DSM 40763.</title>
        <authorList>
            <person name="Rosenqvist P."/>
            <person name="Metsae-Ketelae M."/>
            <person name="Virta P."/>
        </authorList>
    </citation>
    <scope>NUCLEOTIDE SEQUENCE [LARGE SCALE GENOMIC DNA]</scope>
    <source>
        <strain evidence="5 6">DSM 40763</strain>
    </source>
</reference>
<evidence type="ECO:0000256" key="3">
    <source>
        <dbReference type="RuleBase" id="RU000363"/>
    </source>
</evidence>
<accession>A0A8H1QUP2</accession>
<keyword evidence="2" id="KW-0560">Oxidoreductase</keyword>